<organism evidence="16 17">
    <name type="scientific">Megalodesulfovibrio gigas (strain ATCC 19364 / DSM 1382 / NCIMB 9332 / VKM B-1759)</name>
    <name type="common">Desulfovibrio gigas</name>
    <dbReference type="NCBI Taxonomy" id="1121448"/>
    <lineage>
        <taxon>Bacteria</taxon>
        <taxon>Pseudomonadati</taxon>
        <taxon>Thermodesulfobacteriota</taxon>
        <taxon>Desulfovibrionia</taxon>
        <taxon>Desulfovibrionales</taxon>
        <taxon>Desulfovibrionaceae</taxon>
        <taxon>Megalodesulfovibrio</taxon>
    </lineage>
</organism>
<dbReference type="CDD" id="cd04881">
    <property type="entry name" value="ACT_HSDH-Hom"/>
    <property type="match status" value="1"/>
</dbReference>
<sequence>MIESYGKPPLRLGLAGLGVVGGGVARLLHDNREMIQARCGREIILKTVAVRSTNKPRMGAALTAQCTTSLMDIAVDPEIDVVVELIGGATDAHTLIRTALEHGKHVVTANKKLLAEHGRELFSLAAEKGLHLGFEASVGGGIPIVQPLKETLAANRLHSLMGILNGTANFILSHMSETGMAFDDALKLAQEKGFAEADPTLDIEGIDAAHKLVLTIMLAFGMHFPLDKLRIWGITMVRPMDIAFARDLGYTIKLIAGARTVAGAVEAGVYPALIPNHYLLAAVSGSFNALRVNGNAGPVMLYGHGAGDMPTASAVLADVMTIARGTPPQNLGFPTAFLPEAEIHDLDEAVSPHYLRIMVPDRPGMLRDIGGVMADFGISLKQVVQKGEDVGGGVPIVFLTHEATATAVHAAMRSLEKMGLPKAPIIHYRIL</sequence>
<evidence type="ECO:0000256" key="3">
    <source>
        <dbReference type="ARBA" id="ARBA00006753"/>
    </source>
</evidence>
<name>T2GER4_MEGG1</name>
<keyword evidence="10 13" id="KW-0486">Methionine biosynthesis</keyword>
<evidence type="ECO:0000256" key="4">
    <source>
        <dbReference type="ARBA" id="ARBA00013213"/>
    </source>
</evidence>
<dbReference type="RefSeq" id="WP_021761445.1">
    <property type="nucleotide sequence ID" value="NC_022444.1"/>
</dbReference>
<keyword evidence="8 12" id="KW-0521">NADP</keyword>
<dbReference type="InterPro" id="IPR019811">
    <property type="entry name" value="HDH_CS"/>
</dbReference>
<dbReference type="PROSITE" id="PS01042">
    <property type="entry name" value="HOMOSER_DHGENASE"/>
    <property type="match status" value="1"/>
</dbReference>
<dbReference type="PATRIC" id="fig|1121448.10.peg.2652"/>
<dbReference type="PIRSF" id="PIRSF000098">
    <property type="entry name" value="Homoser_dehydrog"/>
    <property type="match status" value="1"/>
</dbReference>
<dbReference type="PROSITE" id="PS51671">
    <property type="entry name" value="ACT"/>
    <property type="match status" value="1"/>
</dbReference>
<dbReference type="GO" id="GO:0009086">
    <property type="term" value="P:methionine biosynthetic process"/>
    <property type="evidence" value="ECO:0007669"/>
    <property type="project" value="UniProtKB-KW"/>
</dbReference>
<dbReference type="Pfam" id="PF03447">
    <property type="entry name" value="NAD_binding_3"/>
    <property type="match status" value="1"/>
</dbReference>
<evidence type="ECO:0000259" key="15">
    <source>
        <dbReference type="PROSITE" id="PS51671"/>
    </source>
</evidence>
<dbReference type="GO" id="GO:0050661">
    <property type="term" value="F:NADP binding"/>
    <property type="evidence" value="ECO:0007669"/>
    <property type="project" value="InterPro"/>
</dbReference>
<keyword evidence="7 13" id="KW-0791">Threonine biosynthesis</keyword>
<dbReference type="KEGG" id="dgg:DGI_2696"/>
<dbReference type="FunFam" id="3.30.360.10:FF:000005">
    <property type="entry name" value="Homoserine dehydrogenase"/>
    <property type="match status" value="1"/>
</dbReference>
<protein>
    <recommendedName>
        <fullName evidence="5 13">Homoserine dehydrogenase</fullName>
        <ecNumber evidence="4 13">1.1.1.3</ecNumber>
    </recommendedName>
</protein>
<evidence type="ECO:0000256" key="11">
    <source>
        <dbReference type="PIRSR" id="PIRSR000098-1"/>
    </source>
</evidence>
<dbReference type="InterPro" id="IPR001342">
    <property type="entry name" value="HDH_cat"/>
</dbReference>
<dbReference type="Gene3D" id="3.30.70.260">
    <property type="match status" value="1"/>
</dbReference>
<dbReference type="Pfam" id="PF00742">
    <property type="entry name" value="Homoserine_dh"/>
    <property type="match status" value="1"/>
</dbReference>
<evidence type="ECO:0000256" key="14">
    <source>
        <dbReference type="RuleBase" id="RU004171"/>
    </source>
</evidence>
<dbReference type="GO" id="GO:0004412">
    <property type="term" value="F:homoserine dehydrogenase activity"/>
    <property type="evidence" value="ECO:0007669"/>
    <property type="project" value="UniProtKB-EC"/>
</dbReference>
<accession>T2GER4</accession>
<dbReference type="AlphaFoldDB" id="T2GER4"/>
<dbReference type="InterPro" id="IPR002912">
    <property type="entry name" value="ACT_dom"/>
</dbReference>
<dbReference type="Pfam" id="PF01842">
    <property type="entry name" value="ACT"/>
    <property type="match status" value="1"/>
</dbReference>
<feature type="active site" description="Proton donor" evidence="11">
    <location>
        <position position="211"/>
    </location>
</feature>
<dbReference type="STRING" id="1121448.DGI_2696"/>
<dbReference type="Gene3D" id="3.30.360.10">
    <property type="entry name" value="Dihydrodipicolinate Reductase, domain 2"/>
    <property type="match status" value="1"/>
</dbReference>
<dbReference type="UniPathway" id="UPA00051">
    <property type="reaction ID" value="UER00465"/>
</dbReference>
<proteinExistence type="inferred from homology"/>
<evidence type="ECO:0000256" key="9">
    <source>
        <dbReference type="ARBA" id="ARBA00023002"/>
    </source>
</evidence>
<dbReference type="PANTHER" id="PTHR43331">
    <property type="entry name" value="HOMOSERINE DEHYDROGENASE"/>
    <property type="match status" value="1"/>
</dbReference>
<comment type="similarity">
    <text evidence="3 14">Belongs to the homoserine dehydrogenase family.</text>
</comment>
<evidence type="ECO:0000256" key="5">
    <source>
        <dbReference type="ARBA" id="ARBA00013376"/>
    </source>
</evidence>
<dbReference type="SUPFAM" id="SSF55347">
    <property type="entry name" value="Glyceraldehyde-3-phosphate dehydrogenase-like, C-terminal domain"/>
    <property type="match status" value="1"/>
</dbReference>
<dbReference type="EC" id="1.1.1.3" evidence="4 13"/>
<keyword evidence="9 13" id="KW-0560">Oxidoreductase</keyword>
<reference evidence="17" key="2">
    <citation type="submission" date="2013-07" db="EMBL/GenBank/DDBJ databases">
        <authorList>
            <person name="Morais-Silva F.O."/>
            <person name="Rezende A.M."/>
            <person name="Pimentel C."/>
            <person name="Resende D.M."/>
            <person name="Santos C.I."/>
            <person name="Clemente C."/>
            <person name="de Oliveira L.M."/>
            <person name="da Silva S.M."/>
            <person name="Costa D.A."/>
            <person name="Varela-Raposo A."/>
            <person name="Horacio E.C.A."/>
            <person name="Matos M."/>
            <person name="Flores O."/>
            <person name="Ruiz J.C."/>
            <person name="Rodrigues-Pousada C."/>
        </authorList>
    </citation>
    <scope>NUCLEOTIDE SEQUENCE [LARGE SCALE GENOMIC DNA]</scope>
    <source>
        <strain evidence="17">ATCC 19364 / DSM 1382 / NCIMB 9332 / VKM B-1759</strain>
    </source>
</reference>
<feature type="binding site" evidence="12">
    <location>
        <begin position="15"/>
        <end position="22"/>
    </location>
    <ligand>
        <name>NADP(+)</name>
        <dbReference type="ChEBI" id="CHEBI:58349"/>
    </ligand>
</feature>
<dbReference type="GO" id="GO:0009088">
    <property type="term" value="P:threonine biosynthetic process"/>
    <property type="evidence" value="ECO:0007669"/>
    <property type="project" value="UniProtKB-UniPathway"/>
</dbReference>
<comment type="pathway">
    <text evidence="1 13">Amino-acid biosynthesis; L-threonine biosynthesis; L-threonine from L-aspartate: step 3/5.</text>
</comment>
<dbReference type="UniPathway" id="UPA00050">
    <property type="reaction ID" value="UER00063"/>
</dbReference>
<dbReference type="InterPro" id="IPR005106">
    <property type="entry name" value="Asp/hSer_DH_NAD-bd"/>
</dbReference>
<evidence type="ECO:0000256" key="1">
    <source>
        <dbReference type="ARBA" id="ARBA00005056"/>
    </source>
</evidence>
<feature type="binding site" evidence="12">
    <location>
        <position position="111"/>
    </location>
    <ligand>
        <name>NADPH</name>
        <dbReference type="ChEBI" id="CHEBI:57783"/>
    </ligand>
</feature>
<dbReference type="Gene3D" id="3.40.50.720">
    <property type="entry name" value="NAD(P)-binding Rossmann-like Domain"/>
    <property type="match status" value="1"/>
</dbReference>
<keyword evidence="17" id="KW-1185">Reference proteome</keyword>
<evidence type="ECO:0000256" key="13">
    <source>
        <dbReference type="RuleBase" id="RU000579"/>
    </source>
</evidence>
<gene>
    <name evidence="16" type="ORF">DGI_2696</name>
</gene>
<feature type="domain" description="ACT" evidence="15">
    <location>
        <begin position="354"/>
        <end position="431"/>
    </location>
</feature>
<evidence type="ECO:0000313" key="17">
    <source>
        <dbReference type="Proteomes" id="UP000016587"/>
    </source>
</evidence>
<dbReference type="InterPro" id="IPR016204">
    <property type="entry name" value="HDH"/>
</dbReference>
<dbReference type="NCBIfam" id="NF004976">
    <property type="entry name" value="PRK06349.1"/>
    <property type="match status" value="1"/>
</dbReference>
<dbReference type="SUPFAM" id="SSF51735">
    <property type="entry name" value="NAD(P)-binding Rossmann-fold domains"/>
    <property type="match status" value="1"/>
</dbReference>
<evidence type="ECO:0000256" key="2">
    <source>
        <dbReference type="ARBA" id="ARBA00005062"/>
    </source>
</evidence>
<dbReference type="Proteomes" id="UP000016587">
    <property type="component" value="Chromosome"/>
</dbReference>
<comment type="pathway">
    <text evidence="2 13">Amino-acid biosynthesis; L-methionine biosynthesis via de novo pathway; L-homoserine from L-aspartate: step 3/3.</text>
</comment>
<dbReference type="InterPro" id="IPR045865">
    <property type="entry name" value="ACT-like_dom_sf"/>
</dbReference>
<dbReference type="EMBL" id="CP006585">
    <property type="protein sequence ID" value="AGW14427.1"/>
    <property type="molecule type" value="Genomic_DNA"/>
</dbReference>
<dbReference type="PANTHER" id="PTHR43331:SF1">
    <property type="entry name" value="HOMOSERINE DEHYDROGENASE"/>
    <property type="match status" value="1"/>
</dbReference>
<evidence type="ECO:0000256" key="12">
    <source>
        <dbReference type="PIRSR" id="PIRSR000098-2"/>
    </source>
</evidence>
<dbReference type="SUPFAM" id="SSF55021">
    <property type="entry name" value="ACT-like"/>
    <property type="match status" value="1"/>
</dbReference>
<keyword evidence="6 13" id="KW-0028">Amino-acid biosynthesis</keyword>
<dbReference type="HOGENOM" id="CLU_009116_1_0_7"/>
<comment type="catalytic activity">
    <reaction evidence="13">
        <text>L-homoserine + NADP(+) = L-aspartate 4-semialdehyde + NADPH + H(+)</text>
        <dbReference type="Rhea" id="RHEA:15761"/>
        <dbReference type="ChEBI" id="CHEBI:15378"/>
        <dbReference type="ChEBI" id="CHEBI:57476"/>
        <dbReference type="ChEBI" id="CHEBI:57783"/>
        <dbReference type="ChEBI" id="CHEBI:58349"/>
        <dbReference type="ChEBI" id="CHEBI:537519"/>
        <dbReference type="EC" id="1.1.1.3"/>
    </reaction>
</comment>
<evidence type="ECO:0000256" key="6">
    <source>
        <dbReference type="ARBA" id="ARBA00022605"/>
    </source>
</evidence>
<reference evidence="16 17" key="1">
    <citation type="journal article" date="2013" name="J. Bacteriol.">
        <title>Roles of HynAB and Ech, the only two hydrogenases found in the model sulfate reducer Desulfovibrio gigas.</title>
        <authorList>
            <person name="Morais-Silva F.O."/>
            <person name="Santos C.I."/>
            <person name="Rodrigues R."/>
            <person name="Pereira I.A."/>
            <person name="Rodrigues-Pousada C."/>
        </authorList>
    </citation>
    <scope>NUCLEOTIDE SEQUENCE [LARGE SCALE GENOMIC DNA]</scope>
    <source>
        <strain evidence="17">ATCC 19364 / DSM 1382 / NCIMB 9332 / VKM B-1759</strain>
    </source>
</reference>
<evidence type="ECO:0000256" key="10">
    <source>
        <dbReference type="ARBA" id="ARBA00023167"/>
    </source>
</evidence>
<evidence type="ECO:0000256" key="8">
    <source>
        <dbReference type="ARBA" id="ARBA00022857"/>
    </source>
</evidence>
<feature type="binding site" evidence="12">
    <location>
        <position position="196"/>
    </location>
    <ligand>
        <name>L-homoserine</name>
        <dbReference type="ChEBI" id="CHEBI:57476"/>
    </ligand>
</feature>
<evidence type="ECO:0000313" key="16">
    <source>
        <dbReference type="EMBL" id="AGW14427.1"/>
    </source>
</evidence>
<dbReference type="eggNOG" id="COG0460">
    <property type="taxonomic scope" value="Bacteria"/>
</dbReference>
<dbReference type="InterPro" id="IPR036291">
    <property type="entry name" value="NAD(P)-bd_dom_sf"/>
</dbReference>
<evidence type="ECO:0000256" key="7">
    <source>
        <dbReference type="ARBA" id="ARBA00022697"/>
    </source>
</evidence>
<dbReference type="OrthoDB" id="9808167at2"/>